<comment type="caution">
    <text evidence="2">The sequence shown here is derived from an EMBL/GenBank/DDBJ whole genome shotgun (WGS) entry which is preliminary data.</text>
</comment>
<name>A0A9N9D113_9GLOM</name>
<proteinExistence type="predicted"/>
<dbReference type="EMBL" id="CAJVPV010007851">
    <property type="protein sequence ID" value="CAG8623591.1"/>
    <property type="molecule type" value="Genomic_DNA"/>
</dbReference>
<dbReference type="Proteomes" id="UP000789342">
    <property type="component" value="Unassembled WGS sequence"/>
</dbReference>
<dbReference type="AlphaFoldDB" id="A0A9N9D113"/>
<keyword evidence="3" id="KW-1185">Reference proteome</keyword>
<sequence length="387" mass="43585">TLKDNKKHMFSSLYNLREVKEASTEYNINDNGIGVDKESQQCVREAKLNTSEQETNNITSTVSLSSTSTQTVNLSDPKSTSTESSSSSNTQAMNLSDQKNNSTVYLSSTNTQTLNISHPKSLTYLIQGLISHGIRKFCIDESILFIKGKTEGVCRISSVDPRLSSVSLYCEYELGNDYLHLPDYFAGYLIALKSPFRLDETKIITRLDESKTKFLDNDNYIIEFDEFIESSLDISDPSTGTISRQKSAATQTRTVMTQTKTHIEDKKTLTYIAKDPKLKGMTLTCNYKLAKGFVNFQGEIGYPMIVISLYGSVKTILKQNMERILVSSNAKEFVNKLAPNCYATITMYFVYPSSIIDLWEKKVIMGGGKPTYLRRPSQLPEKRLFIE</sequence>
<dbReference type="OrthoDB" id="2443529at2759"/>
<feature type="non-terminal residue" evidence="2">
    <location>
        <position position="387"/>
    </location>
</feature>
<evidence type="ECO:0000256" key="1">
    <source>
        <dbReference type="SAM" id="MobiDB-lite"/>
    </source>
</evidence>
<evidence type="ECO:0000313" key="2">
    <source>
        <dbReference type="EMBL" id="CAG8623591.1"/>
    </source>
</evidence>
<feature type="region of interest" description="Disordered" evidence="1">
    <location>
        <begin position="46"/>
        <end position="101"/>
    </location>
</feature>
<organism evidence="2 3">
    <name type="scientific">Acaulospora morrowiae</name>
    <dbReference type="NCBI Taxonomy" id="94023"/>
    <lineage>
        <taxon>Eukaryota</taxon>
        <taxon>Fungi</taxon>
        <taxon>Fungi incertae sedis</taxon>
        <taxon>Mucoromycota</taxon>
        <taxon>Glomeromycotina</taxon>
        <taxon>Glomeromycetes</taxon>
        <taxon>Diversisporales</taxon>
        <taxon>Acaulosporaceae</taxon>
        <taxon>Acaulospora</taxon>
    </lineage>
</organism>
<evidence type="ECO:0000313" key="3">
    <source>
        <dbReference type="Proteomes" id="UP000789342"/>
    </source>
</evidence>
<feature type="compositionally biased region" description="Low complexity" evidence="1">
    <location>
        <begin position="55"/>
        <end position="90"/>
    </location>
</feature>
<accession>A0A9N9D113</accession>
<protein>
    <submittedName>
        <fullName evidence="2">14139_t:CDS:1</fullName>
    </submittedName>
</protein>
<reference evidence="2" key="1">
    <citation type="submission" date="2021-06" db="EMBL/GenBank/DDBJ databases">
        <authorList>
            <person name="Kallberg Y."/>
            <person name="Tangrot J."/>
            <person name="Rosling A."/>
        </authorList>
    </citation>
    <scope>NUCLEOTIDE SEQUENCE</scope>
    <source>
        <strain evidence="2">CL551</strain>
    </source>
</reference>
<feature type="compositionally biased region" description="Polar residues" evidence="1">
    <location>
        <begin position="91"/>
        <end position="101"/>
    </location>
</feature>
<gene>
    <name evidence="2" type="ORF">AMORRO_LOCUS8770</name>
</gene>